<evidence type="ECO:0000256" key="4">
    <source>
        <dbReference type="ARBA" id="ARBA00022670"/>
    </source>
</evidence>
<evidence type="ECO:0000256" key="9">
    <source>
        <dbReference type="ARBA" id="ARBA00023049"/>
    </source>
</evidence>
<dbReference type="EMBL" id="HBGA01110616">
    <property type="protein sequence ID" value="CAD9030062.1"/>
    <property type="molecule type" value="Transcribed_RNA"/>
</dbReference>
<keyword evidence="5" id="KW-0479">Metal-binding</keyword>
<gene>
    <name evidence="11" type="ORF">EGYM00392_LOCUS41200</name>
</gene>
<evidence type="ECO:0000256" key="1">
    <source>
        <dbReference type="ARBA" id="ARBA00001947"/>
    </source>
</evidence>
<evidence type="ECO:0000256" key="7">
    <source>
        <dbReference type="ARBA" id="ARBA00022801"/>
    </source>
</evidence>
<name>A0A7S1J1X5_9EUGL</name>
<evidence type="ECO:0000313" key="11">
    <source>
        <dbReference type="EMBL" id="CAD9030062.1"/>
    </source>
</evidence>
<dbReference type="PANTHER" id="PTHR13062:SF12">
    <property type="entry name" value="ALPHA-2-MACROGLOBULIN DOMAIN-CONTAINING PROTEIN"/>
    <property type="match status" value="1"/>
</dbReference>
<evidence type="ECO:0000256" key="2">
    <source>
        <dbReference type="ARBA" id="ARBA00004613"/>
    </source>
</evidence>
<dbReference type="Pfam" id="PF17973">
    <property type="entry name" value="bMG10"/>
    <property type="match status" value="1"/>
</dbReference>
<proteinExistence type="predicted"/>
<dbReference type="InterPro" id="IPR041246">
    <property type="entry name" value="Bact_MG10"/>
</dbReference>
<keyword evidence="8" id="KW-0862">Zinc</keyword>
<evidence type="ECO:0000256" key="8">
    <source>
        <dbReference type="ARBA" id="ARBA00022833"/>
    </source>
</evidence>
<evidence type="ECO:0000256" key="5">
    <source>
        <dbReference type="ARBA" id="ARBA00022723"/>
    </source>
</evidence>
<protein>
    <recommendedName>
        <fullName evidence="10">Bacterial alpha-2-macroglobulin MG10 domain-containing protein</fullName>
    </recommendedName>
</protein>
<keyword evidence="9" id="KW-0482">Metalloprotease</keyword>
<dbReference type="GO" id="GO:0008237">
    <property type="term" value="F:metallopeptidase activity"/>
    <property type="evidence" value="ECO:0007669"/>
    <property type="project" value="UniProtKB-KW"/>
</dbReference>
<evidence type="ECO:0000256" key="6">
    <source>
        <dbReference type="ARBA" id="ARBA00022729"/>
    </source>
</evidence>
<dbReference type="GO" id="GO:0006508">
    <property type="term" value="P:proteolysis"/>
    <property type="evidence" value="ECO:0007669"/>
    <property type="project" value="UniProtKB-KW"/>
</dbReference>
<comment type="subcellular location">
    <subcellularLocation>
        <location evidence="2">Secreted</location>
    </subcellularLocation>
</comment>
<dbReference type="AlphaFoldDB" id="A0A7S1J1X5"/>
<dbReference type="PANTHER" id="PTHR13062">
    <property type="entry name" value="COLLAGENASE"/>
    <property type="match status" value="1"/>
</dbReference>
<dbReference type="GO" id="GO:0046872">
    <property type="term" value="F:metal ion binding"/>
    <property type="evidence" value="ECO:0007669"/>
    <property type="project" value="UniProtKB-KW"/>
</dbReference>
<keyword evidence="6" id="KW-0732">Signal</keyword>
<evidence type="ECO:0000256" key="3">
    <source>
        <dbReference type="ARBA" id="ARBA00022525"/>
    </source>
</evidence>
<feature type="domain" description="Bacterial alpha-2-macroglobulin MG10" evidence="10">
    <location>
        <begin position="200"/>
        <end position="350"/>
    </location>
</feature>
<keyword evidence="4" id="KW-0645">Protease</keyword>
<dbReference type="GO" id="GO:0005576">
    <property type="term" value="C:extracellular region"/>
    <property type="evidence" value="ECO:0007669"/>
    <property type="project" value="UniProtKB-SubCell"/>
</dbReference>
<evidence type="ECO:0000259" key="10">
    <source>
        <dbReference type="Pfam" id="PF17973"/>
    </source>
</evidence>
<organism evidence="11">
    <name type="scientific">Eutreptiella gymnastica</name>
    <dbReference type="NCBI Taxonomy" id="73025"/>
    <lineage>
        <taxon>Eukaryota</taxon>
        <taxon>Discoba</taxon>
        <taxon>Euglenozoa</taxon>
        <taxon>Euglenida</taxon>
        <taxon>Spirocuta</taxon>
        <taxon>Euglenophyceae</taxon>
        <taxon>Eutreptiales</taxon>
        <taxon>Eutreptiaceae</taxon>
        <taxon>Eutreptiella</taxon>
    </lineage>
</organism>
<keyword evidence="3" id="KW-0964">Secreted</keyword>
<accession>A0A7S1J1X5</accession>
<comment type="cofactor">
    <cofactor evidence="1">
        <name>Zn(2+)</name>
        <dbReference type="ChEBI" id="CHEBI:29105"/>
    </cofactor>
</comment>
<sequence length="366" mass="39789">MVILTIAEGGVLEQYRSQVRTWAEELYTQLRVQGRTAYLSQGPGVAAAGSPSLQSLGLWALMATGLYPQDPLLGKLAAYVAGAGHGSGPRSFNAYYGFTCQHALYRLLALAYYDDRVGSTQPRLDLSIMVGPTARVVAHRFFDRPGLPPSEFHGRPEDLADGPQGAVSLNFQAVGTGEASVFVSLAFVPNLTYPHPLYFGLFVEKSLALVHPAGHLVQYVPGAPLRPGQLMRVTIQVLTVDSIPDAVVVEDLLPGGLEAVDPNLKGNSNSARFGQMRVRGSVAHYSPRLWYPHSPERWAFPEIQVKKDMVTFRAEYLDPGSHTCSYDAVVVTSGQFHTPPAKAYQVQQPELMGLSSSRPLTVADRE</sequence>
<keyword evidence="7" id="KW-0378">Hydrolase</keyword>
<reference evidence="11" key="1">
    <citation type="submission" date="2021-01" db="EMBL/GenBank/DDBJ databases">
        <authorList>
            <person name="Corre E."/>
            <person name="Pelletier E."/>
            <person name="Niang G."/>
            <person name="Scheremetjew M."/>
            <person name="Finn R."/>
            <person name="Kale V."/>
            <person name="Holt S."/>
            <person name="Cochrane G."/>
            <person name="Meng A."/>
            <person name="Brown T."/>
            <person name="Cohen L."/>
        </authorList>
    </citation>
    <scope>NUCLEOTIDE SEQUENCE</scope>
    <source>
        <strain evidence="11">NIES-381</strain>
    </source>
</reference>